<dbReference type="Pfam" id="PF25825">
    <property type="entry name" value="SAPC2_N"/>
    <property type="match status" value="1"/>
</dbReference>
<dbReference type="InterPro" id="IPR057953">
    <property type="entry name" value="SAPC2_N"/>
</dbReference>
<feature type="compositionally biased region" description="Low complexity" evidence="2">
    <location>
        <begin position="206"/>
        <end position="215"/>
    </location>
</feature>
<feature type="compositionally biased region" description="Low complexity" evidence="2">
    <location>
        <begin position="164"/>
        <end position="191"/>
    </location>
</feature>
<dbReference type="InterPro" id="IPR026828">
    <property type="entry name" value="SAPC2_1/2"/>
</dbReference>
<proteinExistence type="predicted"/>
<dbReference type="AlphaFoldDB" id="A0A8S4ALR4"/>
<name>A0A8S4ALR4_9TELE</name>
<feature type="compositionally biased region" description="Polar residues" evidence="2">
    <location>
        <begin position="282"/>
        <end position="291"/>
    </location>
</feature>
<gene>
    <name evidence="4" type="ORF">MMEN_LOCUS4299</name>
</gene>
<dbReference type="Pfam" id="PF11414">
    <property type="entry name" value="Suppressor_APC"/>
    <property type="match status" value="1"/>
</dbReference>
<dbReference type="PANTHER" id="PTHR14907">
    <property type="entry name" value="FI14130P"/>
    <property type="match status" value="1"/>
</dbReference>
<keyword evidence="5" id="KW-1185">Reference proteome</keyword>
<comment type="caution">
    <text evidence="4">The sequence shown here is derived from an EMBL/GenBank/DDBJ whole genome shotgun (WGS) entry which is preliminary data.</text>
</comment>
<evidence type="ECO:0000256" key="1">
    <source>
        <dbReference type="SAM" id="Coils"/>
    </source>
</evidence>
<feature type="coiled-coil region" evidence="1">
    <location>
        <begin position="560"/>
        <end position="601"/>
    </location>
</feature>
<feature type="compositionally biased region" description="Low complexity" evidence="2">
    <location>
        <begin position="126"/>
        <end position="135"/>
    </location>
</feature>
<evidence type="ECO:0000256" key="2">
    <source>
        <dbReference type="SAM" id="MobiDB-lite"/>
    </source>
</evidence>
<protein>
    <submittedName>
        <fullName evidence="4">(Atlantic silverside) hypothetical protein</fullName>
    </submittedName>
</protein>
<dbReference type="OrthoDB" id="10035013at2759"/>
<feature type="region of interest" description="Disordered" evidence="2">
    <location>
        <begin position="231"/>
        <end position="318"/>
    </location>
</feature>
<feature type="region of interest" description="Disordered" evidence="2">
    <location>
        <begin position="126"/>
        <end position="149"/>
    </location>
</feature>
<feature type="region of interest" description="Disordered" evidence="2">
    <location>
        <begin position="164"/>
        <end position="215"/>
    </location>
</feature>
<evidence type="ECO:0000259" key="3">
    <source>
        <dbReference type="Pfam" id="PF25825"/>
    </source>
</evidence>
<accession>A0A8S4ALR4</accession>
<reference evidence="4" key="1">
    <citation type="submission" date="2021-05" db="EMBL/GenBank/DDBJ databases">
        <authorList>
            <person name="Tigano A."/>
        </authorList>
    </citation>
    <scope>NUCLEOTIDE SEQUENCE</scope>
</reference>
<dbReference type="Gene3D" id="1.10.287.450">
    <property type="entry name" value="Helix hairpin bin"/>
    <property type="match status" value="1"/>
</dbReference>
<dbReference type="PANTHER" id="PTHR14907:SF2">
    <property type="entry name" value="SUPPRESSOR APC DOMAIN-CONTAINING PROTEIN 2"/>
    <property type="match status" value="1"/>
</dbReference>
<keyword evidence="1" id="KW-0175">Coiled coil</keyword>
<sequence length="614" mass="66899">MNGTSMIYGRVGPRKDVIQGPADGFKAAKMQPKETEYSTDGLPKAFLHSLRTLFDILDDSDRGYVHISEIESRWQGADTRDLPGGVLGCLRRVTPPHGCLTFERFVAGLRYSMLNPENGSHFKVQAAVQPQKQAPQQPPKSAPLSTCSVGTRVENKVRPLALSNVTNTQQQQQQSRGVSSQQSRGASSLQSRGVSSQQSRARAEEGSGYAAGGPARYAAGFERSGRSLERVPAVPEGGGYRAEAGHAAQPAQPQQSGVRSIESLALESPQLQNPDVMKSGLPRSQSESATGFTGGSRRHRRSREEQRRHTISNGVDYGMTNLPPIGPIILLPSLWPPASGPRRPARGPVTLPLPPCTRELPPLTFRLSPCLTISPSSQLTSSPSFFPPPWPAAALMVVSRAGPRGLVELEDSFGPPGPAWTAVWAAYTTVFIPLSSSLYSSKALHFFLWLKQMKELEQEKDSLLAGLEVVERARDWYQGQIHNVTERQRQVGKSSHSTDFFTEASQTRLNVLIPKLQEVNRCLNDLISCTGVQCFPSSGAQTAALSVSSQPPAPAPPQAIQRLKDQNRLLTQEVTEKSERIAQLEQEKSALIKQLFEARARSAQDASTMDSTFI</sequence>
<organism evidence="4 5">
    <name type="scientific">Menidia menidia</name>
    <name type="common">Atlantic silverside</name>
    <dbReference type="NCBI Taxonomy" id="238744"/>
    <lineage>
        <taxon>Eukaryota</taxon>
        <taxon>Metazoa</taxon>
        <taxon>Chordata</taxon>
        <taxon>Craniata</taxon>
        <taxon>Vertebrata</taxon>
        <taxon>Euteleostomi</taxon>
        <taxon>Actinopterygii</taxon>
        <taxon>Neopterygii</taxon>
        <taxon>Teleostei</taxon>
        <taxon>Neoteleostei</taxon>
        <taxon>Acanthomorphata</taxon>
        <taxon>Ovalentaria</taxon>
        <taxon>Atherinomorphae</taxon>
        <taxon>Atheriniformes</taxon>
        <taxon>Atherinopsidae</taxon>
        <taxon>Menidiinae</taxon>
        <taxon>Menidia</taxon>
    </lineage>
</organism>
<evidence type="ECO:0000313" key="5">
    <source>
        <dbReference type="Proteomes" id="UP000677803"/>
    </source>
</evidence>
<dbReference type="Proteomes" id="UP000677803">
    <property type="component" value="Unassembled WGS sequence"/>
</dbReference>
<evidence type="ECO:0000313" key="4">
    <source>
        <dbReference type="EMBL" id="CAG5867498.1"/>
    </source>
</evidence>
<feature type="domain" description="Suppressor APC" evidence="3">
    <location>
        <begin position="41"/>
        <end position="115"/>
    </location>
</feature>
<dbReference type="EMBL" id="CAJRST010003335">
    <property type="protein sequence ID" value="CAG5867498.1"/>
    <property type="molecule type" value="Genomic_DNA"/>
</dbReference>